<comment type="function">
    <text evidence="9">Enables the bacterium to metabolize sucrose as a sole carbon source.</text>
</comment>
<dbReference type="Gene3D" id="2.60.120.560">
    <property type="entry name" value="Exo-inulinase, domain 1"/>
    <property type="match status" value="1"/>
</dbReference>
<comment type="similarity">
    <text evidence="2 8">Belongs to the glycosyl hydrolase 32 family.</text>
</comment>
<accession>A0A429ZVW0</accession>
<dbReference type="AlphaFoldDB" id="A0A429ZVW0"/>
<dbReference type="UniPathway" id="UPA00238"/>
<keyword evidence="6 8" id="KW-0326">Glycosidase</keyword>
<dbReference type="RefSeq" id="WP_126778026.1">
    <property type="nucleotide sequence ID" value="NZ_NGJU01000001.1"/>
</dbReference>
<protein>
    <recommendedName>
        <fullName evidence="4 8">Sucrose-6-phosphate hydrolase</fullName>
        <ecNumber evidence="3 8">3.2.1.26</ecNumber>
    </recommendedName>
    <alternativeName>
        <fullName evidence="7 9">Invertase</fullName>
    </alternativeName>
</protein>
<keyword evidence="5 8" id="KW-0378">Hydrolase</keyword>
<dbReference type="CDD" id="cd08996">
    <property type="entry name" value="GH32_FFase"/>
    <property type="match status" value="1"/>
</dbReference>
<feature type="domain" description="Glycosyl hydrolase family 32 C-terminal" evidence="11">
    <location>
        <begin position="380"/>
        <end position="461"/>
    </location>
</feature>
<evidence type="ECO:0000259" key="11">
    <source>
        <dbReference type="Pfam" id="PF08244"/>
    </source>
</evidence>
<dbReference type="GeneID" id="98566933"/>
<evidence type="ECO:0000256" key="1">
    <source>
        <dbReference type="ARBA" id="ARBA00004914"/>
    </source>
</evidence>
<dbReference type="SUPFAM" id="SSF75005">
    <property type="entry name" value="Arabinanase/levansucrase/invertase"/>
    <property type="match status" value="1"/>
</dbReference>
<dbReference type="Gene3D" id="2.115.10.20">
    <property type="entry name" value="Glycosyl hydrolase domain, family 43"/>
    <property type="match status" value="1"/>
</dbReference>
<evidence type="ECO:0000256" key="4">
    <source>
        <dbReference type="ARBA" id="ARBA00019623"/>
    </source>
</evidence>
<dbReference type="PANTHER" id="PTHR43101:SF1">
    <property type="entry name" value="BETA-FRUCTOSIDASE"/>
    <property type="match status" value="1"/>
</dbReference>
<dbReference type="PANTHER" id="PTHR43101">
    <property type="entry name" value="BETA-FRUCTOSIDASE"/>
    <property type="match status" value="1"/>
</dbReference>
<evidence type="ECO:0000256" key="9">
    <source>
        <dbReference type="RuleBase" id="RU365015"/>
    </source>
</evidence>
<sequence>MLKQENKATRYTLDNLSTVKQDYKPQYHLSTPIGWMNDPNGFVYYQGEYHLFYQHYPYDSVWGPMHWGHAKSKDLVTWEDLPVALEPTEEYESEGCFSGSAIEKDGKLYLLYTGHVERDGVRRETQCLAYSEDGVHFEKYSGNPVISEKHIQGVADIGDFRDPKVFEKNGVYYCVIASKTPDERGRILLFKSSDLFEWEFVSILLEGTKEQGIMWECPDLFELDGQDVLIMSPIEIPKDGYQYDNTSSTVAFIGKVDWETGKFETENYHEIDFGLDFYAPQTCIDDQGRRIMVAWMQMWHRTMPTHDLKHGWVGSMSLPRELKVRNHYLVQEPISFLANRLEVEKDIKEVSLSEDYYLVDGFVKSGKIDLVLELQADLEIKLGGADEYLSLFYDFKEETLVFDRRKSGFELVGAEKEPLNIRRVKCPLVNQELQLSLYSDISALEIFTSEGKTVTSTFYKKGHDYDLMISQSPNGKIKTLKISRLK</sequence>
<dbReference type="EMBL" id="NGJU01000001">
    <property type="protein sequence ID" value="RST97903.1"/>
    <property type="molecule type" value="Genomic_DNA"/>
</dbReference>
<dbReference type="GO" id="GO:0004564">
    <property type="term" value="F:beta-fructofuranosidase activity"/>
    <property type="evidence" value="ECO:0007669"/>
    <property type="project" value="UniProtKB-EC"/>
</dbReference>
<reference evidence="12 13" key="1">
    <citation type="submission" date="2017-05" db="EMBL/GenBank/DDBJ databases">
        <title>Vagococcus spp. assemblies.</title>
        <authorList>
            <person name="Gulvik C.A."/>
        </authorList>
    </citation>
    <scope>NUCLEOTIDE SEQUENCE [LARGE SCALE GENOMIC DNA]</scope>
    <source>
        <strain evidence="12 13">NCFB 2777</strain>
    </source>
</reference>
<evidence type="ECO:0000256" key="3">
    <source>
        <dbReference type="ARBA" id="ARBA00012758"/>
    </source>
</evidence>
<dbReference type="Pfam" id="PF08244">
    <property type="entry name" value="Glyco_hydro_32C"/>
    <property type="match status" value="1"/>
</dbReference>
<evidence type="ECO:0000313" key="13">
    <source>
        <dbReference type="Proteomes" id="UP000287239"/>
    </source>
</evidence>
<dbReference type="InterPro" id="IPR051214">
    <property type="entry name" value="GH32_Enzymes"/>
</dbReference>
<dbReference type="SMART" id="SM00640">
    <property type="entry name" value="Glyco_32"/>
    <property type="match status" value="1"/>
</dbReference>
<dbReference type="Proteomes" id="UP000287239">
    <property type="component" value="Unassembled WGS sequence"/>
</dbReference>
<proteinExistence type="inferred from homology"/>
<evidence type="ECO:0000256" key="6">
    <source>
        <dbReference type="ARBA" id="ARBA00023295"/>
    </source>
</evidence>
<keyword evidence="9" id="KW-0119">Carbohydrate metabolism</keyword>
<comment type="pathway">
    <text evidence="1 9">Glycan biosynthesis; sucrose metabolism.</text>
</comment>
<organism evidence="12 13">
    <name type="scientific">Vagococcus salmoninarum</name>
    <dbReference type="NCBI Taxonomy" id="2739"/>
    <lineage>
        <taxon>Bacteria</taxon>
        <taxon>Bacillati</taxon>
        <taxon>Bacillota</taxon>
        <taxon>Bacilli</taxon>
        <taxon>Lactobacillales</taxon>
        <taxon>Enterococcaceae</taxon>
        <taxon>Vagococcus</taxon>
    </lineage>
</organism>
<evidence type="ECO:0000256" key="5">
    <source>
        <dbReference type="ARBA" id="ARBA00022801"/>
    </source>
</evidence>
<dbReference type="InterPro" id="IPR001362">
    <property type="entry name" value="Glyco_hydro_32"/>
</dbReference>
<dbReference type="InterPro" id="IPR006232">
    <property type="entry name" value="Suc6P_hydrolase"/>
</dbReference>
<dbReference type="InterPro" id="IPR023296">
    <property type="entry name" value="Glyco_hydro_beta-prop_sf"/>
</dbReference>
<name>A0A429ZVW0_9ENTE</name>
<gene>
    <name evidence="12" type="ORF">CBF35_01010</name>
</gene>
<evidence type="ECO:0000256" key="8">
    <source>
        <dbReference type="RuleBase" id="RU362110"/>
    </source>
</evidence>
<dbReference type="SUPFAM" id="SSF49899">
    <property type="entry name" value="Concanavalin A-like lectins/glucanases"/>
    <property type="match status" value="1"/>
</dbReference>
<comment type="subcellular location">
    <subcellularLocation>
        <location evidence="9">Cytoplasm</location>
    </subcellularLocation>
</comment>
<dbReference type="InterPro" id="IPR013148">
    <property type="entry name" value="Glyco_hydro_32_N"/>
</dbReference>
<evidence type="ECO:0000259" key="10">
    <source>
        <dbReference type="Pfam" id="PF00251"/>
    </source>
</evidence>
<dbReference type="InterPro" id="IPR013189">
    <property type="entry name" value="Glyco_hydro_32_C"/>
</dbReference>
<evidence type="ECO:0000256" key="2">
    <source>
        <dbReference type="ARBA" id="ARBA00009902"/>
    </source>
</evidence>
<comment type="catalytic activity">
    <reaction evidence="8">
        <text>Hydrolysis of terminal non-reducing beta-D-fructofuranoside residues in beta-D-fructofuranosides.</text>
        <dbReference type="EC" id="3.2.1.26"/>
    </reaction>
</comment>
<dbReference type="EC" id="3.2.1.26" evidence="3 8"/>
<dbReference type="InterPro" id="IPR013320">
    <property type="entry name" value="ConA-like_dom_sf"/>
</dbReference>
<dbReference type="NCBIfam" id="TIGR01322">
    <property type="entry name" value="scrB_fam"/>
    <property type="match status" value="1"/>
</dbReference>
<feature type="domain" description="Glycosyl hydrolase family 32 N-terminal" evidence="10">
    <location>
        <begin position="28"/>
        <end position="333"/>
    </location>
</feature>
<keyword evidence="9" id="KW-0963">Cytoplasm</keyword>
<evidence type="ECO:0000313" key="12">
    <source>
        <dbReference type="EMBL" id="RST97903.1"/>
    </source>
</evidence>
<keyword evidence="13" id="KW-1185">Reference proteome</keyword>
<comment type="caution">
    <text evidence="12">The sequence shown here is derived from an EMBL/GenBank/DDBJ whole genome shotgun (WGS) entry which is preliminary data.</text>
</comment>
<dbReference type="GO" id="GO:0005737">
    <property type="term" value="C:cytoplasm"/>
    <property type="evidence" value="ECO:0007669"/>
    <property type="project" value="UniProtKB-SubCell"/>
</dbReference>
<dbReference type="Pfam" id="PF00251">
    <property type="entry name" value="Glyco_hydro_32N"/>
    <property type="match status" value="1"/>
</dbReference>
<dbReference type="GO" id="GO:0005985">
    <property type="term" value="P:sucrose metabolic process"/>
    <property type="evidence" value="ECO:0007669"/>
    <property type="project" value="UniProtKB-UniPathway"/>
</dbReference>
<dbReference type="OrthoDB" id="9759709at2"/>
<evidence type="ECO:0000256" key="7">
    <source>
        <dbReference type="ARBA" id="ARBA00033367"/>
    </source>
</evidence>